<name>A0ACC4B7J9_POPAL</name>
<protein>
    <submittedName>
        <fullName evidence="1">Uncharacterized protein</fullName>
    </submittedName>
</protein>
<evidence type="ECO:0000313" key="1">
    <source>
        <dbReference type="EMBL" id="KAL3573999.1"/>
    </source>
</evidence>
<comment type="caution">
    <text evidence="1">The sequence shown here is derived from an EMBL/GenBank/DDBJ whole genome shotgun (WGS) entry which is preliminary data.</text>
</comment>
<gene>
    <name evidence="1" type="ORF">D5086_024612</name>
</gene>
<sequence length="67" mass="7608">MALKDVRLTREKEHGDSNEGHTRNEIGNPPNATQGEERATSQENKASGQQRRLKRLRIRATNTFPLP</sequence>
<dbReference type="EMBL" id="RCHU02000013">
    <property type="protein sequence ID" value="KAL3573999.1"/>
    <property type="molecule type" value="Genomic_DNA"/>
</dbReference>
<organism evidence="1 2">
    <name type="scientific">Populus alba</name>
    <name type="common">White poplar</name>
    <dbReference type="NCBI Taxonomy" id="43335"/>
    <lineage>
        <taxon>Eukaryota</taxon>
        <taxon>Viridiplantae</taxon>
        <taxon>Streptophyta</taxon>
        <taxon>Embryophyta</taxon>
        <taxon>Tracheophyta</taxon>
        <taxon>Spermatophyta</taxon>
        <taxon>Magnoliopsida</taxon>
        <taxon>eudicotyledons</taxon>
        <taxon>Gunneridae</taxon>
        <taxon>Pentapetalae</taxon>
        <taxon>rosids</taxon>
        <taxon>fabids</taxon>
        <taxon>Malpighiales</taxon>
        <taxon>Salicaceae</taxon>
        <taxon>Saliceae</taxon>
        <taxon>Populus</taxon>
    </lineage>
</organism>
<evidence type="ECO:0000313" key="2">
    <source>
        <dbReference type="Proteomes" id="UP000309997"/>
    </source>
</evidence>
<dbReference type="Proteomes" id="UP000309997">
    <property type="component" value="Unassembled WGS sequence"/>
</dbReference>
<proteinExistence type="predicted"/>
<reference evidence="1 2" key="1">
    <citation type="journal article" date="2024" name="Plant Biotechnol. J.">
        <title>Genome and CRISPR/Cas9 system of a widespread forest tree (Populus alba) in the world.</title>
        <authorList>
            <person name="Liu Y.J."/>
            <person name="Jiang P.F."/>
            <person name="Han X.M."/>
            <person name="Li X.Y."/>
            <person name="Wang H.M."/>
            <person name="Wang Y.J."/>
            <person name="Wang X.X."/>
            <person name="Zeng Q.Y."/>
        </authorList>
    </citation>
    <scope>NUCLEOTIDE SEQUENCE [LARGE SCALE GENOMIC DNA]</scope>
    <source>
        <strain evidence="2">cv. PAL-ZL1</strain>
    </source>
</reference>
<accession>A0ACC4B7J9</accession>
<keyword evidence="2" id="KW-1185">Reference proteome</keyword>